<dbReference type="Pfam" id="PF11387">
    <property type="entry name" value="DUF2795"/>
    <property type="match status" value="1"/>
</dbReference>
<feature type="compositionally biased region" description="Basic and acidic residues" evidence="1">
    <location>
        <begin position="1"/>
        <end position="14"/>
    </location>
</feature>
<feature type="region of interest" description="Disordered" evidence="1">
    <location>
        <begin position="1"/>
        <end position="27"/>
    </location>
</feature>
<reference evidence="2 3" key="1">
    <citation type="submission" date="2018-07" db="EMBL/GenBank/DDBJ databases">
        <title>Halomonas rutogse sp. nov., isolated from Lake TangqianCo on Tibetan Plateau.</title>
        <authorList>
            <person name="Lu H."/>
            <person name="Xing P."/>
            <person name="Wu Q."/>
        </authorList>
    </citation>
    <scope>NUCLEOTIDE SEQUENCE [LARGE SCALE GENOMIC DNA]</scope>
    <source>
        <strain evidence="2 3">TQ8S</strain>
    </source>
</reference>
<evidence type="ECO:0000313" key="2">
    <source>
        <dbReference type="EMBL" id="RCV86976.1"/>
    </source>
</evidence>
<dbReference type="OrthoDB" id="3078349at2"/>
<keyword evidence="3" id="KW-1185">Reference proteome</keyword>
<dbReference type="InterPro" id="IPR021527">
    <property type="entry name" value="DUF2795"/>
</dbReference>
<evidence type="ECO:0000256" key="1">
    <source>
        <dbReference type="SAM" id="MobiDB-lite"/>
    </source>
</evidence>
<dbReference type="AlphaFoldDB" id="A0A368TRL5"/>
<evidence type="ECO:0000313" key="3">
    <source>
        <dbReference type="Proteomes" id="UP000253204"/>
    </source>
</evidence>
<protein>
    <submittedName>
        <fullName evidence="2">DUF2795 domain-containing protein</fullName>
    </submittedName>
</protein>
<dbReference type="Proteomes" id="UP000253204">
    <property type="component" value="Unassembled WGS sequence"/>
</dbReference>
<accession>A0A368TRL5</accession>
<dbReference type="EMBL" id="QPIJ01000057">
    <property type="protein sequence ID" value="RCV86976.1"/>
    <property type="molecule type" value="Genomic_DNA"/>
</dbReference>
<name>A0A368TRL5_9GAMM</name>
<sequence length="87" mass="9251">MQPEAKPPEGDRSKGGKRGGKAATDTASAAGIAKALKGTDFPCSKDDLIKQAKANHAEHDVVEVLNDFPSRQYETMADVQKAVGEIR</sequence>
<proteinExistence type="predicted"/>
<organism evidence="2 3">
    <name type="scientific">Vreelandella rituensis</name>
    <dbReference type="NCBI Taxonomy" id="2282306"/>
    <lineage>
        <taxon>Bacteria</taxon>
        <taxon>Pseudomonadati</taxon>
        <taxon>Pseudomonadota</taxon>
        <taxon>Gammaproteobacteria</taxon>
        <taxon>Oceanospirillales</taxon>
        <taxon>Halomonadaceae</taxon>
        <taxon>Vreelandella</taxon>
    </lineage>
</organism>
<comment type="caution">
    <text evidence="2">The sequence shown here is derived from an EMBL/GenBank/DDBJ whole genome shotgun (WGS) entry which is preliminary data.</text>
</comment>
<gene>
    <name evidence="2" type="ORF">DU506_17500</name>
</gene>